<dbReference type="InterPro" id="IPR002889">
    <property type="entry name" value="WSC_carb-bd"/>
</dbReference>
<dbReference type="Proteomes" id="UP000193685">
    <property type="component" value="Unassembled WGS sequence"/>
</dbReference>
<keyword evidence="2" id="KW-0812">Transmembrane</keyword>
<evidence type="ECO:0000313" key="5">
    <source>
        <dbReference type="EMBL" id="ORY84379.1"/>
    </source>
</evidence>
<comment type="caution">
    <text evidence="5">The sequence shown here is derived from an EMBL/GenBank/DDBJ whole genome shotgun (WGS) entry which is preliminary data.</text>
</comment>
<feature type="domain" description="WSC" evidence="4">
    <location>
        <begin position="104"/>
        <end position="197"/>
    </location>
</feature>
<dbReference type="STRING" id="56484.A0A1Y2FKB7"/>
<dbReference type="SMART" id="SM00321">
    <property type="entry name" value="WSC"/>
    <property type="match status" value="1"/>
</dbReference>
<evidence type="ECO:0000256" key="1">
    <source>
        <dbReference type="ARBA" id="ARBA00022737"/>
    </source>
</evidence>
<gene>
    <name evidence="5" type="ORF">BCR37DRAFT_412814</name>
</gene>
<accession>A0A1Y2FKB7</accession>
<keyword evidence="2" id="KW-1133">Transmembrane helix</keyword>
<name>A0A1Y2FKB7_PROLT</name>
<dbReference type="AlphaFoldDB" id="A0A1Y2FKB7"/>
<dbReference type="PANTHER" id="PTHR45964:SF5">
    <property type="entry name" value="WSCD FAMILY MEMBER CG9164"/>
    <property type="match status" value="1"/>
</dbReference>
<dbReference type="OrthoDB" id="2019572at2759"/>
<dbReference type="Pfam" id="PF01822">
    <property type="entry name" value="WSC"/>
    <property type="match status" value="1"/>
</dbReference>
<dbReference type="PROSITE" id="PS51212">
    <property type="entry name" value="WSC"/>
    <property type="match status" value="1"/>
</dbReference>
<protein>
    <submittedName>
        <fullName evidence="5">WSC domain-domain-containing protein</fullName>
    </submittedName>
</protein>
<evidence type="ECO:0000259" key="4">
    <source>
        <dbReference type="PROSITE" id="PS51212"/>
    </source>
</evidence>
<organism evidence="5 6">
    <name type="scientific">Protomyces lactucae-debilis</name>
    <dbReference type="NCBI Taxonomy" id="2754530"/>
    <lineage>
        <taxon>Eukaryota</taxon>
        <taxon>Fungi</taxon>
        <taxon>Dikarya</taxon>
        <taxon>Ascomycota</taxon>
        <taxon>Taphrinomycotina</taxon>
        <taxon>Taphrinomycetes</taxon>
        <taxon>Taphrinales</taxon>
        <taxon>Protomycetaceae</taxon>
        <taxon>Protomyces</taxon>
    </lineage>
</organism>
<dbReference type="InterPro" id="IPR051589">
    <property type="entry name" value="Sialate-O-sulfotransferase"/>
</dbReference>
<dbReference type="RefSeq" id="XP_040726397.1">
    <property type="nucleotide sequence ID" value="XM_040872237.1"/>
</dbReference>
<dbReference type="OMA" id="SYFDDAM"/>
<dbReference type="PANTHER" id="PTHR45964">
    <property type="entry name" value="WSCD FAMILY MEMBER CG9164"/>
    <property type="match status" value="1"/>
</dbReference>
<proteinExistence type="predicted"/>
<dbReference type="EMBL" id="MCFI01000006">
    <property type="protein sequence ID" value="ORY84379.1"/>
    <property type="molecule type" value="Genomic_DNA"/>
</dbReference>
<keyword evidence="3" id="KW-0732">Signal</keyword>
<dbReference type="GeneID" id="63788836"/>
<evidence type="ECO:0000313" key="6">
    <source>
        <dbReference type="Proteomes" id="UP000193685"/>
    </source>
</evidence>
<keyword evidence="6" id="KW-1185">Reference proteome</keyword>
<evidence type="ECO:0000256" key="2">
    <source>
        <dbReference type="SAM" id="Phobius"/>
    </source>
</evidence>
<evidence type="ECO:0000256" key="3">
    <source>
        <dbReference type="SAM" id="SignalP"/>
    </source>
</evidence>
<feature type="chain" id="PRO_5012914833" evidence="3">
    <location>
        <begin position="20"/>
        <end position="737"/>
    </location>
</feature>
<keyword evidence="1" id="KW-0677">Repeat</keyword>
<feature type="transmembrane region" description="Helical" evidence="2">
    <location>
        <begin position="717"/>
        <end position="736"/>
    </location>
</feature>
<keyword evidence="2" id="KW-0472">Membrane</keyword>
<reference evidence="5 6" key="1">
    <citation type="submission" date="2016-07" db="EMBL/GenBank/DDBJ databases">
        <title>Pervasive Adenine N6-methylation of Active Genes in Fungi.</title>
        <authorList>
            <consortium name="DOE Joint Genome Institute"/>
            <person name="Mondo S.J."/>
            <person name="Dannebaum R.O."/>
            <person name="Kuo R.C."/>
            <person name="Labutti K."/>
            <person name="Haridas S."/>
            <person name="Kuo A."/>
            <person name="Salamov A."/>
            <person name="Ahrendt S.R."/>
            <person name="Lipzen A."/>
            <person name="Sullivan W."/>
            <person name="Andreopoulos W.B."/>
            <person name="Clum A."/>
            <person name="Lindquist E."/>
            <person name="Daum C."/>
            <person name="Ramamoorthy G.K."/>
            <person name="Gryganskyi A."/>
            <person name="Culley D."/>
            <person name="Magnuson J.K."/>
            <person name="James T.Y."/>
            <person name="O'Malley M.A."/>
            <person name="Stajich J.E."/>
            <person name="Spatafora J.W."/>
            <person name="Visel A."/>
            <person name="Grigoriev I.V."/>
        </authorList>
    </citation>
    <scope>NUCLEOTIDE SEQUENCE [LARGE SCALE GENOMIC DNA]</scope>
    <source>
        <strain evidence="5 6">12-1054</strain>
    </source>
</reference>
<feature type="signal peptide" evidence="3">
    <location>
        <begin position="1"/>
        <end position="19"/>
    </location>
</feature>
<sequence>MAMAIRAILSLCYITSVAALLPQPFCAQDAPPYQSVAMHTFNAKFLDKPEMTYLVCRDFCAGSEAFGLTFSSQCFCAAPGQRNPAETCGNYEALEVYQNFAIPQAINEGCFQDTSVRVLRRAFFSSPSMTPDLCVTFCVGRGYELAGLGDGGKCYCGTAADPVNLQSSSATNCNAPCSGDSSQTCGASFALNVYSVDSLPIVTSTSSSAASPSTRSTSESVMSTSMVTTLSSTYGLWSSSSTLSALPSTSAILTLSSISEHSSSSSMLSISSSTVSTNSLISSESTLSSSSTISITISTSHPSTVPQVPAGPTTAIPSVPSSLAPVSSKSFLPTEVPSSSSSSCVVADVTLPVATATTTYQFSASGKALICSGTVVTLAPSATSAPSLITIDSNSVLRCEGKQAYLNSQSTAGPTYDIVIYAPPAPGCQGIVPAFFSFASGSLTAQFTPLTRQQRRQMTTLAVGLGPANILVAGPNSAPITGTAIGSTGAFTGTSSLISASAQGPSIPISAAGTATVTSTATLTVPGTMQTIIAVQIFINGLPFLGPGSGVSGLAAGPGQVTVVVSIGNVLVAVSVDGVGPIGAAIVSGATALGGVAPVIVNVVTLVAPVVVVSGGSAVTTLTTVQGSVTITAGGVGLLPGTGAVTLVNAAPAVTVVATQTIVVPSVNAAGVTVVPAAGAAGVPAVIVPASAIPVIAAAIVTHSGSTSATLPASSGAANRLVSVVLTMLMAGLVVVA</sequence>